<evidence type="ECO:0000313" key="3">
    <source>
        <dbReference type="EnsemblProtists" id="Phyra77391"/>
    </source>
</evidence>
<dbReference type="STRING" id="164328.H3GLT9"/>
<feature type="region of interest" description="Disordered" evidence="2">
    <location>
        <begin position="59"/>
        <end position="99"/>
    </location>
</feature>
<sequence length="825" mass="94320">MNSDSLDEALAFLDAALEQPQVASDNGPDYVSSLVGDDWDHDELLASIDVDIGDFRLDSGPSVAETQSHNAPDPSTGVKHPLKTKKRRKKQSNSNKARDERRFEVIRLRREVEDLDLTLKQLEDIRNQSGGHVYSIQKESDASGVPAVWQEICGRQLSRRLKAERENMELKKRHEEEMRVVKSIEKMLFKRMASHGVAQAESSKHTRRTNLPAEYIKRVAAFIFDELATSVEVSYREVEGLFQPNSTVPNNVVTHQPLLRGGMKGMYKKLFDKRTVPFGLEETGDAWWRHWHNYRGQRVQDVTSNVVTESFGLEMVDLKTSTSATSYGQQILRRHVEENRIVYVWNAYIEPFVFENKPVSGIYLLEQSHVLIKPEEEGSKTDKDSLSTSMSTCYVITPHYLDPKLKDDAKTTALIDFLLSALSSNITARNETVENLDRSEVPKMAYNEALDLLDTALEPPELALLDNVETLSSLSVEEWDPNSLLEALDSSTGDVNTEDSNVNHATSEPQISQGNQVKRKKVKKPKSGKNKARDERRFVLIQLQEEVTQLQFTLGQLQSIQGKRRCNPNEATEKESGVPRVWKGICSRQFARRLRAERENIRLKQQVEKDKQRLKSFEKLLYKRRAQKEMDNEVEKITRRTDIPAGYIERMAAFIFEELSAGVEDWYRQVGSDLEESSSVPVDGRPLLPGGMKRKENKFFDKRVLPFSMRATSEAWWLNWHIHRGIPVQENGGDIVAESFGVEMNDVKAKFAVTSYGQQILWRHRESDRTVLVWKAYMEPFVFENERCYVLIKPGEDESSSSMSTCYVITPYALSAQPSKHAARR</sequence>
<evidence type="ECO:0000313" key="4">
    <source>
        <dbReference type="Proteomes" id="UP000005238"/>
    </source>
</evidence>
<feature type="compositionally biased region" description="Basic residues" evidence="2">
    <location>
        <begin position="80"/>
        <end position="91"/>
    </location>
</feature>
<evidence type="ECO:0000256" key="1">
    <source>
        <dbReference type="SAM" id="Coils"/>
    </source>
</evidence>
<keyword evidence="1" id="KW-0175">Coiled coil</keyword>
<proteinExistence type="predicted"/>
<reference evidence="3" key="2">
    <citation type="submission" date="2015-06" db="UniProtKB">
        <authorList>
            <consortium name="EnsemblProtists"/>
        </authorList>
    </citation>
    <scope>IDENTIFICATION</scope>
    <source>
        <strain evidence="3">Pr102</strain>
    </source>
</reference>
<dbReference type="InParanoid" id="H3GLT9"/>
<dbReference type="AlphaFoldDB" id="H3GLT9"/>
<feature type="compositionally biased region" description="Polar residues" evidence="2">
    <location>
        <begin position="489"/>
        <end position="516"/>
    </location>
</feature>
<dbReference type="EMBL" id="DS566021">
    <property type="status" value="NOT_ANNOTATED_CDS"/>
    <property type="molecule type" value="Genomic_DNA"/>
</dbReference>
<name>H3GLT9_PHYRM</name>
<reference evidence="4" key="1">
    <citation type="journal article" date="2006" name="Science">
        <title>Phytophthora genome sequences uncover evolutionary origins and mechanisms of pathogenesis.</title>
        <authorList>
            <person name="Tyler B.M."/>
            <person name="Tripathy S."/>
            <person name="Zhang X."/>
            <person name="Dehal P."/>
            <person name="Jiang R.H."/>
            <person name="Aerts A."/>
            <person name="Arredondo F.D."/>
            <person name="Baxter L."/>
            <person name="Bensasson D."/>
            <person name="Beynon J.L."/>
            <person name="Chapman J."/>
            <person name="Damasceno C.M."/>
            <person name="Dorrance A.E."/>
            <person name="Dou D."/>
            <person name="Dickerman A.W."/>
            <person name="Dubchak I.L."/>
            <person name="Garbelotto M."/>
            <person name="Gijzen M."/>
            <person name="Gordon S.G."/>
            <person name="Govers F."/>
            <person name="Grunwald N.J."/>
            <person name="Huang W."/>
            <person name="Ivors K.L."/>
            <person name="Jones R.W."/>
            <person name="Kamoun S."/>
            <person name="Krampis K."/>
            <person name="Lamour K.H."/>
            <person name="Lee M.K."/>
            <person name="McDonald W.H."/>
            <person name="Medina M."/>
            <person name="Meijer H.J."/>
            <person name="Nordberg E.K."/>
            <person name="Maclean D.J."/>
            <person name="Ospina-Giraldo M.D."/>
            <person name="Morris P.F."/>
            <person name="Phuntumart V."/>
            <person name="Putnam N.H."/>
            <person name="Rash S."/>
            <person name="Rose J.K."/>
            <person name="Sakihama Y."/>
            <person name="Salamov A.A."/>
            <person name="Savidor A."/>
            <person name="Scheuring C.F."/>
            <person name="Smith B.M."/>
            <person name="Sobral B.W."/>
            <person name="Terry A."/>
            <person name="Torto-Alalibo T.A."/>
            <person name="Win J."/>
            <person name="Xu Z."/>
            <person name="Zhang H."/>
            <person name="Grigoriev I.V."/>
            <person name="Rokhsar D.S."/>
            <person name="Boore J.L."/>
        </authorList>
    </citation>
    <scope>NUCLEOTIDE SEQUENCE [LARGE SCALE GENOMIC DNA]</scope>
    <source>
        <strain evidence="4">Pr102</strain>
    </source>
</reference>
<dbReference type="VEuPathDB" id="FungiDB:KRP23_11573"/>
<evidence type="ECO:0000256" key="2">
    <source>
        <dbReference type="SAM" id="MobiDB-lite"/>
    </source>
</evidence>
<dbReference type="PANTHER" id="PTHR35796">
    <property type="entry name" value="HYPOTHETICAL CYTOSOLIC PROTEIN"/>
    <property type="match status" value="1"/>
</dbReference>
<keyword evidence="4" id="KW-1185">Reference proteome</keyword>
<dbReference type="HOGENOM" id="CLU_343429_0_0_1"/>
<feature type="coiled-coil region" evidence="1">
    <location>
        <begin position="593"/>
        <end position="620"/>
    </location>
</feature>
<dbReference type="EnsemblProtists" id="Phyra77391">
    <property type="protein sequence ID" value="Phyra77391"/>
    <property type="gene ID" value="Phyra77391"/>
</dbReference>
<dbReference type="eggNOG" id="ENOG502T7HG">
    <property type="taxonomic scope" value="Eukaryota"/>
</dbReference>
<dbReference type="VEuPathDB" id="FungiDB:KRP22_8861"/>
<accession>H3GLT9</accession>
<feature type="region of interest" description="Disordered" evidence="2">
    <location>
        <begin position="487"/>
        <end position="533"/>
    </location>
</feature>
<dbReference type="PANTHER" id="PTHR35796:SF3">
    <property type="entry name" value="BHLH DOMAIN-CONTAINING PROTEIN"/>
    <property type="match status" value="1"/>
</dbReference>
<protein>
    <submittedName>
        <fullName evidence="3">Uncharacterized protein</fullName>
    </submittedName>
</protein>
<dbReference type="Proteomes" id="UP000005238">
    <property type="component" value="Unassembled WGS sequence"/>
</dbReference>
<feature type="compositionally biased region" description="Basic residues" evidence="2">
    <location>
        <begin position="517"/>
        <end position="530"/>
    </location>
</feature>
<dbReference type="OMA" id="EIMAHES"/>
<dbReference type="VEuPathDB" id="FungiDB:KRP23_11574"/>
<organism evidence="3 4">
    <name type="scientific">Phytophthora ramorum</name>
    <name type="common">Sudden oak death agent</name>
    <dbReference type="NCBI Taxonomy" id="164328"/>
    <lineage>
        <taxon>Eukaryota</taxon>
        <taxon>Sar</taxon>
        <taxon>Stramenopiles</taxon>
        <taxon>Oomycota</taxon>
        <taxon>Peronosporomycetes</taxon>
        <taxon>Peronosporales</taxon>
        <taxon>Peronosporaceae</taxon>
        <taxon>Phytophthora</taxon>
    </lineage>
</organism>